<dbReference type="Pfam" id="PF00078">
    <property type="entry name" value="RVT_1"/>
    <property type="match status" value="1"/>
</dbReference>
<evidence type="ECO:0000313" key="3">
    <source>
        <dbReference type="Proteomes" id="UP000681720"/>
    </source>
</evidence>
<feature type="domain" description="Reverse transcriptase" evidence="1">
    <location>
        <begin position="1"/>
        <end position="150"/>
    </location>
</feature>
<dbReference type="EMBL" id="CAJOBJ010340711">
    <property type="protein sequence ID" value="CAF5194686.1"/>
    <property type="molecule type" value="Genomic_DNA"/>
</dbReference>
<evidence type="ECO:0000313" key="2">
    <source>
        <dbReference type="EMBL" id="CAF5194686.1"/>
    </source>
</evidence>
<comment type="caution">
    <text evidence="2">The sequence shown here is derived from an EMBL/GenBank/DDBJ whole genome shotgun (WGS) entry which is preliminary data.</text>
</comment>
<gene>
    <name evidence="2" type="ORF">GIL414_LOCUS74373</name>
</gene>
<organism evidence="2 3">
    <name type="scientific">Rotaria magnacalcarata</name>
    <dbReference type="NCBI Taxonomy" id="392030"/>
    <lineage>
        <taxon>Eukaryota</taxon>
        <taxon>Metazoa</taxon>
        <taxon>Spiralia</taxon>
        <taxon>Gnathifera</taxon>
        <taxon>Rotifera</taxon>
        <taxon>Eurotatoria</taxon>
        <taxon>Bdelloidea</taxon>
        <taxon>Philodinida</taxon>
        <taxon>Philodinidae</taxon>
        <taxon>Rotaria</taxon>
    </lineage>
</organism>
<dbReference type="InterPro" id="IPR000477">
    <property type="entry name" value="RT_dom"/>
</dbReference>
<proteinExistence type="predicted"/>
<name>A0A8S3IAZ7_9BILA</name>
<dbReference type="AlphaFoldDB" id="A0A8S3IAZ7"/>
<dbReference type="Proteomes" id="UP000681720">
    <property type="component" value="Unassembled WGS sequence"/>
</dbReference>
<dbReference type="PROSITE" id="PS50878">
    <property type="entry name" value="RT_POL"/>
    <property type="match status" value="1"/>
</dbReference>
<sequence length="169" mass="19377">MWYLALIKNLHKLEMPIPLLKWIHSWIIKMDVGAPQGSVLAATLFRLHVHFLSSYFLGLAVHIFADDLAIVIPGSREKRFSLNVKEIQEKPKIVMKQLEKFSNDLILPVNVNKTKTLPVHNAVSSTYPVVSYKNLTIEYVKIFKYLGVYISAKLGWGQFISERLTGIRK</sequence>
<reference evidence="2" key="1">
    <citation type="submission" date="2021-02" db="EMBL/GenBank/DDBJ databases">
        <authorList>
            <person name="Nowell W R."/>
        </authorList>
    </citation>
    <scope>NUCLEOTIDE SEQUENCE</scope>
</reference>
<protein>
    <recommendedName>
        <fullName evidence="1">Reverse transcriptase domain-containing protein</fullName>
    </recommendedName>
</protein>
<feature type="non-terminal residue" evidence="2">
    <location>
        <position position="169"/>
    </location>
</feature>
<accession>A0A8S3IAZ7</accession>
<evidence type="ECO:0000259" key="1">
    <source>
        <dbReference type="PROSITE" id="PS50878"/>
    </source>
</evidence>